<dbReference type="AlphaFoldDB" id="A0A3M4UZH2"/>
<keyword evidence="6 8" id="KW-0482">Metalloprotease</keyword>
<evidence type="ECO:0000256" key="7">
    <source>
        <dbReference type="PIRSR" id="PIRSR623612-1"/>
    </source>
</evidence>
<dbReference type="GO" id="GO:0005576">
    <property type="term" value="C:extracellular region"/>
    <property type="evidence" value="ECO:0007669"/>
    <property type="project" value="UniProtKB-SubCell"/>
</dbReference>
<keyword evidence="3" id="KW-0479">Metal-binding</keyword>
<name>A0A3M4UZH2_PSEA0</name>
<evidence type="ECO:0000259" key="11">
    <source>
        <dbReference type="Pfam" id="PF02868"/>
    </source>
</evidence>
<organism evidence="12 13">
    <name type="scientific">Pseudomonas amygdali pv. mori</name>
    <dbReference type="NCBI Taxonomy" id="34065"/>
    <lineage>
        <taxon>Bacteria</taxon>
        <taxon>Pseudomonadati</taxon>
        <taxon>Pseudomonadota</taxon>
        <taxon>Gammaproteobacteria</taxon>
        <taxon>Pseudomonadales</taxon>
        <taxon>Pseudomonadaceae</taxon>
        <taxon>Pseudomonas</taxon>
        <taxon>Pseudomonas amygdali</taxon>
    </lineage>
</organism>
<dbReference type="PANTHER" id="PTHR43579">
    <property type="match status" value="1"/>
</dbReference>
<feature type="active site" description="Proton donor" evidence="7">
    <location>
        <position position="167"/>
    </location>
</feature>
<feature type="region of interest" description="Disordered" evidence="9">
    <location>
        <begin position="129"/>
        <end position="153"/>
    </location>
</feature>
<dbReference type="InterPro" id="IPR001570">
    <property type="entry name" value="Peptidase_M4_C_domain"/>
</dbReference>
<comment type="cofactor">
    <cofactor evidence="8">
        <name>Zn(2+)</name>
        <dbReference type="ChEBI" id="CHEBI:29105"/>
    </cofactor>
</comment>
<evidence type="ECO:0000256" key="8">
    <source>
        <dbReference type="RuleBase" id="RU366073"/>
    </source>
</evidence>
<feature type="active site" evidence="7">
    <location>
        <position position="65"/>
    </location>
</feature>
<evidence type="ECO:0000256" key="2">
    <source>
        <dbReference type="ARBA" id="ARBA00022670"/>
    </source>
</evidence>
<evidence type="ECO:0000259" key="10">
    <source>
        <dbReference type="Pfam" id="PF01447"/>
    </source>
</evidence>
<evidence type="ECO:0000313" key="13">
    <source>
        <dbReference type="Proteomes" id="UP000279553"/>
    </source>
</evidence>
<dbReference type="Gene3D" id="3.10.170.10">
    <property type="match status" value="1"/>
</dbReference>
<dbReference type="InterPro" id="IPR023612">
    <property type="entry name" value="Peptidase_M4"/>
</dbReference>
<dbReference type="InterPro" id="IPR052759">
    <property type="entry name" value="Metalloprotease_M4"/>
</dbReference>
<reference evidence="12 13" key="1">
    <citation type="submission" date="2018-08" db="EMBL/GenBank/DDBJ databases">
        <title>Recombination of ecologically and evolutionarily significant loci maintains genetic cohesion in the Pseudomonas syringae species complex.</title>
        <authorList>
            <person name="Dillon M."/>
            <person name="Thakur S."/>
            <person name="Almeida R.N.D."/>
            <person name="Weir B.S."/>
            <person name="Guttman D.S."/>
        </authorList>
    </citation>
    <scope>NUCLEOTIDE SEQUENCE [LARGE SCALE GENOMIC DNA]</scope>
    <source>
        <strain evidence="12 13">ICMP 535</strain>
    </source>
</reference>
<dbReference type="SUPFAM" id="SSF55486">
    <property type="entry name" value="Metalloproteases ('zincins'), catalytic domain"/>
    <property type="match status" value="1"/>
</dbReference>
<dbReference type="PRINTS" id="PR00730">
    <property type="entry name" value="THERMOLYSIN"/>
</dbReference>
<dbReference type="Proteomes" id="UP000279553">
    <property type="component" value="Unassembled WGS sequence"/>
</dbReference>
<feature type="domain" description="Peptidase M4" evidence="10">
    <location>
        <begin position="2"/>
        <end position="70"/>
    </location>
</feature>
<evidence type="ECO:0000256" key="5">
    <source>
        <dbReference type="ARBA" id="ARBA00022833"/>
    </source>
</evidence>
<dbReference type="GO" id="GO:0006508">
    <property type="term" value="P:proteolysis"/>
    <property type="evidence" value="ECO:0007669"/>
    <property type="project" value="UniProtKB-KW"/>
</dbReference>
<dbReference type="CDD" id="cd09597">
    <property type="entry name" value="M4_TLP"/>
    <property type="match status" value="1"/>
</dbReference>
<sequence length="244" mass="26516">MFERNSLDDSGMSLVSTVHVAEVDFNGDHVPLSNAYWNGSQMAYGDGDDLVFKRFTGSLEVIGHELTHGVQSFTSNLDYRGQSGALNEHFADVFGMLVRQWKQGTSAAESDWVVGKELLVPAPTRRGIRDMEKPGTAYSNDPDLGDDPQPSTMADLYTGAKDRGGVHINSGIPNRAFVLVAKALGGNAWEVAGRIWYETMLELASDSQFVDCARASIKIASDSRFGPKAKKAVQAAWKEVGVKV</sequence>
<proteinExistence type="inferred from homology"/>
<keyword evidence="2 8" id="KW-0645">Protease</keyword>
<protein>
    <recommendedName>
        <fullName evidence="8">Neutral metalloproteinase</fullName>
        <ecNumber evidence="8">3.4.24.-</ecNumber>
    </recommendedName>
</protein>
<dbReference type="GO" id="GO:0004222">
    <property type="term" value="F:metalloendopeptidase activity"/>
    <property type="evidence" value="ECO:0007669"/>
    <property type="project" value="UniProtKB-UniRule"/>
</dbReference>
<evidence type="ECO:0000313" key="12">
    <source>
        <dbReference type="EMBL" id="RMQ39564.1"/>
    </source>
</evidence>
<evidence type="ECO:0000256" key="4">
    <source>
        <dbReference type="ARBA" id="ARBA00022801"/>
    </source>
</evidence>
<keyword evidence="4 8" id="KW-0378">Hydrolase</keyword>
<dbReference type="Gene3D" id="1.10.390.10">
    <property type="entry name" value="Neutral Protease Domain 2"/>
    <property type="match status" value="1"/>
</dbReference>
<dbReference type="InterPro" id="IPR027268">
    <property type="entry name" value="Peptidase_M4/M1_CTD_sf"/>
</dbReference>
<comment type="function">
    <text evidence="8">Extracellular zinc metalloprotease.</text>
</comment>
<evidence type="ECO:0000256" key="9">
    <source>
        <dbReference type="SAM" id="MobiDB-lite"/>
    </source>
</evidence>
<comment type="similarity">
    <text evidence="1 8">Belongs to the peptidase M4 family.</text>
</comment>
<dbReference type="Pfam" id="PF01447">
    <property type="entry name" value="Peptidase_M4"/>
    <property type="match status" value="1"/>
</dbReference>
<dbReference type="GO" id="GO:0046872">
    <property type="term" value="F:metal ion binding"/>
    <property type="evidence" value="ECO:0007669"/>
    <property type="project" value="UniProtKB-UniRule"/>
</dbReference>
<evidence type="ECO:0000256" key="6">
    <source>
        <dbReference type="ARBA" id="ARBA00023049"/>
    </source>
</evidence>
<comment type="caution">
    <text evidence="12">The sequence shown here is derived from an EMBL/GenBank/DDBJ whole genome shotgun (WGS) entry which is preliminary data.</text>
</comment>
<dbReference type="InterPro" id="IPR013856">
    <property type="entry name" value="Peptidase_M4_domain"/>
</dbReference>
<keyword evidence="5 8" id="KW-0862">Zinc</keyword>
<evidence type="ECO:0000256" key="1">
    <source>
        <dbReference type="ARBA" id="ARBA00009388"/>
    </source>
</evidence>
<dbReference type="EC" id="3.4.24.-" evidence="8"/>
<gene>
    <name evidence="12" type="ORF">ALQ05_04480</name>
</gene>
<keyword evidence="8" id="KW-0964">Secreted</keyword>
<dbReference type="PANTHER" id="PTHR43579:SF1">
    <property type="entry name" value="NEUTRAL METALLOPROTEINASE"/>
    <property type="match status" value="1"/>
</dbReference>
<evidence type="ECO:0000256" key="3">
    <source>
        <dbReference type="ARBA" id="ARBA00022723"/>
    </source>
</evidence>
<comment type="subcellular location">
    <subcellularLocation>
        <location evidence="8">Secreted</location>
    </subcellularLocation>
</comment>
<dbReference type="Pfam" id="PF02868">
    <property type="entry name" value="Peptidase_M4_C"/>
    <property type="match status" value="1"/>
</dbReference>
<feature type="domain" description="Peptidase M4 C-terminal" evidence="11">
    <location>
        <begin position="75"/>
        <end position="242"/>
    </location>
</feature>
<accession>A0A3M4UZH2</accession>
<dbReference type="EMBL" id="RBRD01000087">
    <property type="protein sequence ID" value="RMQ39564.1"/>
    <property type="molecule type" value="Genomic_DNA"/>
</dbReference>